<accession>A0A375FGY8</accession>
<name>A0A375FGY8_9BURK</name>
<proteinExistence type="predicted"/>
<evidence type="ECO:0000259" key="1">
    <source>
        <dbReference type="Pfam" id="PF02371"/>
    </source>
</evidence>
<dbReference type="EMBL" id="LT984809">
    <property type="protein sequence ID" value="SPD49106.1"/>
    <property type="molecule type" value="Genomic_DNA"/>
</dbReference>
<evidence type="ECO:0000313" key="4">
    <source>
        <dbReference type="Proteomes" id="UP000256952"/>
    </source>
</evidence>
<dbReference type="Pfam" id="PF02371">
    <property type="entry name" value="Transposase_20"/>
    <property type="match status" value="1"/>
</dbReference>
<dbReference type="AlphaFoldDB" id="A0A375FGY8"/>
<dbReference type="PANTHER" id="PTHR33055">
    <property type="entry name" value="TRANSPOSASE FOR INSERTION SEQUENCE ELEMENT IS1111A"/>
    <property type="match status" value="1"/>
</dbReference>
<geneLocation type="plasmid" evidence="4">
    <name>cbm2613_p</name>
</geneLocation>
<dbReference type="EMBL" id="LT976981">
    <property type="protein sequence ID" value="SOZ74551.1"/>
    <property type="molecule type" value="Genomic_DNA"/>
</dbReference>
<geneLocation type="plasmid" evidence="2">
    <name>CBM2613_p</name>
</geneLocation>
<dbReference type="PANTHER" id="PTHR33055:SF3">
    <property type="entry name" value="PUTATIVE TRANSPOSASE FOR IS117-RELATED"/>
    <property type="match status" value="1"/>
</dbReference>
<reference evidence="3 4" key="1">
    <citation type="submission" date="2018-01" db="EMBL/GenBank/DDBJ databases">
        <authorList>
            <person name="Gaut B.S."/>
            <person name="Morton B.R."/>
            <person name="Clegg M.T."/>
            <person name="Duvall M.R."/>
        </authorList>
    </citation>
    <scope>NUCLEOTIDE SEQUENCE</scope>
    <source>
        <strain evidence="3">Cupriavidus taiwanensis STM 8555</strain>
        <plasmid evidence="3">I</plasmid>
        <plasmid evidence="4">Plasmid cbm2613_p</plasmid>
    </source>
</reference>
<dbReference type="NCBIfam" id="NF033542">
    <property type="entry name" value="transpos_IS110"/>
    <property type="match status" value="1"/>
</dbReference>
<feature type="domain" description="Transposase IS116/IS110/IS902 C-terminal" evidence="1">
    <location>
        <begin position="253"/>
        <end position="328"/>
    </location>
</feature>
<dbReference type="GO" id="GO:0006313">
    <property type="term" value="P:DNA transposition"/>
    <property type="evidence" value="ECO:0007669"/>
    <property type="project" value="InterPro"/>
</dbReference>
<organism evidence="3">
    <name type="scientific">Cupriavidus taiwanensis</name>
    <dbReference type="NCBI Taxonomy" id="164546"/>
    <lineage>
        <taxon>Bacteria</taxon>
        <taxon>Pseudomonadati</taxon>
        <taxon>Pseudomonadota</taxon>
        <taxon>Betaproteobacteria</taxon>
        <taxon>Burkholderiales</taxon>
        <taxon>Burkholderiaceae</taxon>
        <taxon>Cupriavidus</taxon>
    </lineage>
</organism>
<dbReference type="RefSeq" id="WP_115683846.1">
    <property type="nucleotide sequence ID" value="NZ_LT976979.1"/>
</dbReference>
<dbReference type="GO" id="GO:0004803">
    <property type="term" value="F:transposase activity"/>
    <property type="evidence" value="ECO:0007669"/>
    <property type="project" value="InterPro"/>
</dbReference>
<dbReference type="InterPro" id="IPR047650">
    <property type="entry name" value="Transpos_IS110"/>
</dbReference>
<dbReference type="GO" id="GO:0003677">
    <property type="term" value="F:DNA binding"/>
    <property type="evidence" value="ECO:0007669"/>
    <property type="project" value="InterPro"/>
</dbReference>
<gene>
    <name evidence="3" type="ORF">CBM2612_P0451</name>
    <name evidence="2" type="ORF">CBM2613_P50011</name>
</gene>
<sequence>MQPTRINHSMPIEDVLAVALELSSGAWKIALHDGKREKPAIQTVAAKVPAHRLDEAMQAIEKIKTKWGLGPDVRTVVLYEAGQDGFWIERALSKLGYEVVICDAASIPVERHARRAKTDRLDAIKLVLCLRAWLRGEHDRMHVIRVPAVETEAQRHLVRDRGELQKEALQHRDRIRKLLRTVGCWQEVEGDIAKRLTKGEISCYDGAAIPAQLHARLTRERQRLALVQQQLAALEKDLVRQLPEPAQKRIADLQRLKAVGQVGATRLVLELFWRSFDNRRQVGACVGLTPQPYDSGESRVDQGISKQGNRRVRSLLIEMAWLWLRYQPGSAMTQWYVQRTQGNSQNKRGKRIAIVAVARRLVIALWRYLTHGILPQGALLKNSKTTGFKRSAGEEAAV</sequence>
<reference evidence="2" key="2">
    <citation type="submission" date="2018-01" db="EMBL/GenBank/DDBJ databases">
        <authorList>
            <person name="Clerissi C."/>
        </authorList>
    </citation>
    <scope>NUCLEOTIDE SEQUENCE</scope>
    <source>
        <strain evidence="2">Cupriavidus taiwanensis STM 8556</strain>
        <plasmid evidence="2">CBM2613_p</plasmid>
    </source>
</reference>
<dbReference type="Proteomes" id="UP000256952">
    <property type="component" value="Plasmid CBM2613_p"/>
</dbReference>
<dbReference type="InterPro" id="IPR003346">
    <property type="entry name" value="Transposase_20"/>
</dbReference>
<evidence type="ECO:0000313" key="2">
    <source>
        <dbReference type="EMBL" id="SOZ74551.1"/>
    </source>
</evidence>
<protein>
    <submittedName>
        <fullName evidence="3">Transposase</fullName>
    </submittedName>
</protein>
<geneLocation type="plasmid" evidence="3">
    <name>I</name>
</geneLocation>
<keyword evidence="3" id="KW-0614">Plasmid</keyword>
<evidence type="ECO:0000313" key="3">
    <source>
        <dbReference type="EMBL" id="SPD49106.1"/>
    </source>
</evidence>